<evidence type="ECO:0000256" key="1">
    <source>
        <dbReference type="SAM" id="MobiDB-lite"/>
    </source>
</evidence>
<protein>
    <submittedName>
        <fullName evidence="2">Uncharacterized protein</fullName>
    </submittedName>
</protein>
<name>A0AAD3DC24_9STRA</name>
<keyword evidence="3" id="KW-1185">Reference proteome</keyword>
<proteinExistence type="predicted"/>
<reference evidence="2 3" key="1">
    <citation type="journal article" date="2021" name="Sci. Rep.">
        <title>The genome of the diatom Chaetoceros tenuissimus carries an ancient integrated fragment of an extant virus.</title>
        <authorList>
            <person name="Hongo Y."/>
            <person name="Kimura K."/>
            <person name="Takaki Y."/>
            <person name="Yoshida Y."/>
            <person name="Baba S."/>
            <person name="Kobayashi G."/>
            <person name="Nagasaki K."/>
            <person name="Hano T."/>
            <person name="Tomaru Y."/>
        </authorList>
    </citation>
    <scope>NUCLEOTIDE SEQUENCE [LARGE SCALE GENOMIC DNA]</scope>
    <source>
        <strain evidence="2 3">NIES-3715</strain>
    </source>
</reference>
<evidence type="ECO:0000313" key="2">
    <source>
        <dbReference type="EMBL" id="GFH61752.1"/>
    </source>
</evidence>
<organism evidence="2 3">
    <name type="scientific">Chaetoceros tenuissimus</name>
    <dbReference type="NCBI Taxonomy" id="426638"/>
    <lineage>
        <taxon>Eukaryota</taxon>
        <taxon>Sar</taxon>
        <taxon>Stramenopiles</taxon>
        <taxon>Ochrophyta</taxon>
        <taxon>Bacillariophyta</taxon>
        <taxon>Coscinodiscophyceae</taxon>
        <taxon>Chaetocerotophycidae</taxon>
        <taxon>Chaetocerotales</taxon>
        <taxon>Chaetocerotaceae</taxon>
        <taxon>Chaetoceros</taxon>
    </lineage>
</organism>
<sequence length="485" mass="55752">MDNTNNSTKRKKHYMSPFQMAKEHKSSRTQEQEHLFVQDQLHLSPTIVLSPLLTLPPPLDPVMTIQGRRDSQEYTTARFTWEPPTIELAGEPLIVREQQNRINYNSPPSKRIVTGCSNQSTNESSISSKDFFHYNNINQGPSYAPQQLLNLHQKKITTNLSPRVPEVSEFDWSTSSQLNTSVANNNKTFVSQEAAKEAAFFDSSYLDQPILNNRKKSSFSDINQFGTTNACGFLKPASSPNQKGGSSIDNKNLFKPIPLTRTTVRENHMFCLPAIEKDNLSDEEVKLFLHKMTTEQKFMVYEELNDEFCKMMCNSHYQKGEELRNFLASTKFNFAATKNQKEECALLMPLLDYDLQGMFEKNNNITTHENNTIDKDANNKTFVKECSFRRGTESLEGRSYFKSLSSLAFEAKLNWIVQTIETVSRKINVGYVEKDRTFLLRIWNVYKCFTSHCNCDWKVFASKYGKVSHTKFQCTCQETVDSDDK</sequence>
<dbReference type="EMBL" id="BLLK01000075">
    <property type="protein sequence ID" value="GFH61752.1"/>
    <property type="molecule type" value="Genomic_DNA"/>
</dbReference>
<gene>
    <name evidence="2" type="ORF">CTEN210_18228</name>
</gene>
<comment type="caution">
    <text evidence="2">The sequence shown here is derived from an EMBL/GenBank/DDBJ whole genome shotgun (WGS) entry which is preliminary data.</text>
</comment>
<dbReference type="Proteomes" id="UP001054902">
    <property type="component" value="Unassembled WGS sequence"/>
</dbReference>
<evidence type="ECO:0000313" key="3">
    <source>
        <dbReference type="Proteomes" id="UP001054902"/>
    </source>
</evidence>
<dbReference type="AlphaFoldDB" id="A0AAD3DC24"/>
<feature type="region of interest" description="Disordered" evidence="1">
    <location>
        <begin position="1"/>
        <end position="27"/>
    </location>
</feature>
<accession>A0AAD3DC24</accession>